<evidence type="ECO:0000256" key="2">
    <source>
        <dbReference type="SAM" id="MobiDB-lite"/>
    </source>
</evidence>
<evidence type="ECO:0000256" key="1">
    <source>
        <dbReference type="ARBA" id="ARBA00022553"/>
    </source>
</evidence>
<keyword evidence="1" id="KW-0597">Phosphoprotein</keyword>
<feature type="region of interest" description="Disordered" evidence="2">
    <location>
        <begin position="1"/>
        <end position="20"/>
    </location>
</feature>
<evidence type="ECO:0000259" key="3">
    <source>
        <dbReference type="Pfam" id="PF07001"/>
    </source>
</evidence>
<proteinExistence type="predicted"/>
<dbReference type="AlphaFoldDB" id="A0A8S3ZXB8"/>
<dbReference type="PANTHER" id="PTHR14038:SF0">
    <property type="entry name" value="LP18708P"/>
    <property type="match status" value="1"/>
</dbReference>
<dbReference type="OrthoDB" id="1939715at2759"/>
<gene>
    <name evidence="4" type="ORF">CUNI_LOCUS17014</name>
</gene>
<name>A0A8S3ZXB8_9EUPU</name>
<feature type="region of interest" description="Disordered" evidence="2">
    <location>
        <begin position="49"/>
        <end position="85"/>
    </location>
</feature>
<protein>
    <recommendedName>
        <fullName evidence="3">BAT2 N-terminal domain-containing protein</fullName>
    </recommendedName>
</protein>
<dbReference type="Pfam" id="PF07001">
    <property type="entry name" value="BAT2_N"/>
    <property type="match status" value="1"/>
</dbReference>
<dbReference type="GO" id="GO:0030154">
    <property type="term" value="P:cell differentiation"/>
    <property type="evidence" value="ECO:0007669"/>
    <property type="project" value="TreeGrafter"/>
</dbReference>
<organism evidence="4 5">
    <name type="scientific">Candidula unifasciata</name>
    <dbReference type="NCBI Taxonomy" id="100452"/>
    <lineage>
        <taxon>Eukaryota</taxon>
        <taxon>Metazoa</taxon>
        <taxon>Spiralia</taxon>
        <taxon>Lophotrochozoa</taxon>
        <taxon>Mollusca</taxon>
        <taxon>Gastropoda</taxon>
        <taxon>Heterobranchia</taxon>
        <taxon>Euthyneura</taxon>
        <taxon>Panpulmonata</taxon>
        <taxon>Eupulmonata</taxon>
        <taxon>Stylommatophora</taxon>
        <taxon>Helicina</taxon>
        <taxon>Helicoidea</taxon>
        <taxon>Geomitridae</taxon>
        <taxon>Candidula</taxon>
    </lineage>
</organism>
<reference evidence="4" key="1">
    <citation type="submission" date="2021-04" db="EMBL/GenBank/DDBJ databases">
        <authorList>
            <consortium name="Molecular Ecology Group"/>
        </authorList>
    </citation>
    <scope>NUCLEOTIDE SEQUENCE</scope>
</reference>
<evidence type="ECO:0000313" key="4">
    <source>
        <dbReference type="EMBL" id="CAG5131456.1"/>
    </source>
</evidence>
<dbReference type="PANTHER" id="PTHR14038">
    <property type="entry name" value="BAT2 HLA-B-ASSOCIATED TRANSCRIPT 2"/>
    <property type="match status" value="1"/>
</dbReference>
<keyword evidence="5" id="KW-1185">Reference proteome</keyword>
<comment type="caution">
    <text evidence="4">The sequence shown here is derived from an EMBL/GenBank/DDBJ whole genome shotgun (WGS) entry which is preliminary data.</text>
</comment>
<feature type="non-terminal residue" evidence="4">
    <location>
        <position position="85"/>
    </location>
</feature>
<dbReference type="Proteomes" id="UP000678393">
    <property type="component" value="Unassembled WGS sequence"/>
</dbReference>
<evidence type="ECO:0000313" key="5">
    <source>
        <dbReference type="Proteomes" id="UP000678393"/>
    </source>
</evidence>
<accession>A0A8S3ZXB8</accession>
<dbReference type="InterPro" id="IPR009738">
    <property type="entry name" value="BAT2_N"/>
</dbReference>
<feature type="domain" description="BAT2 N-terminal" evidence="3">
    <location>
        <begin position="1"/>
        <end position="85"/>
    </location>
</feature>
<dbReference type="EMBL" id="CAJHNH020004668">
    <property type="protein sequence ID" value="CAG5131456.1"/>
    <property type="molecule type" value="Genomic_DNA"/>
</dbReference>
<sequence>MSTTSGPGSKGEKNKGKYKSIDINTLYKGKSVETQKSAVPRQYGLQSLGKVSNVRRMPPPANLPSIKSENSGKDPNISLVPSGGT</sequence>
<dbReference type="InterPro" id="IPR033184">
    <property type="entry name" value="PRRC2"/>
</dbReference>